<feature type="repeat" description="HEAT" evidence="2">
    <location>
        <begin position="1561"/>
        <end position="1599"/>
    </location>
</feature>
<dbReference type="GO" id="GO:0005829">
    <property type="term" value="C:cytosol"/>
    <property type="evidence" value="ECO:0007669"/>
    <property type="project" value="TreeGrafter"/>
</dbReference>
<protein>
    <submittedName>
        <fullName evidence="5">HEAT repeat protein</fullName>
    </submittedName>
</protein>
<dbReference type="OrthoDB" id="5148094at2759"/>
<dbReference type="InParanoid" id="I7M9Y8"/>
<name>I7M9Y8_TETTS</name>
<feature type="region of interest" description="Disordered" evidence="3">
    <location>
        <begin position="757"/>
        <end position="779"/>
    </location>
</feature>
<dbReference type="Proteomes" id="UP000009168">
    <property type="component" value="Unassembled WGS sequence"/>
</dbReference>
<evidence type="ECO:0000256" key="2">
    <source>
        <dbReference type="PROSITE-ProRule" id="PRU00103"/>
    </source>
</evidence>
<dbReference type="GO" id="GO:0006417">
    <property type="term" value="P:regulation of translation"/>
    <property type="evidence" value="ECO:0007669"/>
    <property type="project" value="TreeGrafter"/>
</dbReference>
<sequence>MDQKKEQSIGDKIFSQYPYKKNEINKTVKPLVDAYFKDETASVENLMRDLALAFKKQKVSFENFCKIFSVVKFAVSKYSTAKKDKVPNNRFGEATIVLGANYLPPFFVQNQHNQDDKKYIKLTSLLNFTDSAAIKGRLEKALAAKQLTVINLCIYALIKRKQQQIIEPLIIPKLVDEYFVDSLRRDPKAFALSSLVVRLLTAENFTNQIVPKIINLVKRAEENTDTVSNVLSLLPNSEQFDTSSFAVEIILTHLKPYYYSLTNQEKPSLAAFNVAKKIRSLPVLQQIVDGVVVILNQTNDEKKRMPVLRILNGAAQALAFVQGDKKAVEAKIIQILGDNSNAIQTQEDMEIFNQIVDKLFENISTDFVFSPDYAGLLKRKIAIQLANKWIYVATCKLCSSYIKKFSHERNQLNEIKELVEGINISIFIPNAKTPAKLVSTTDQFLASLEVSALASNVESLAAITLPELKKQIKPVVLSDKVYINKQDFFNTNTQLQADLLFSSLTQIIQLNTPEIFSDIQTLVTLSNSYCQIFFASQKKATSQILAQQLKQNFKNNKGLVEVLAQGIFNFLFYQIELDTDRRLNKEQLSYATRYMTETFAKLTAEEVKSIQNVEYVPWIVNHPFTNIKIQRKFHKALIANDGAIKSAFKEIIGSKQLSNPYLLISDQMLQNPSFNVREAAKGYASFLIEIQHYEFLEPYLVTLDVNNFNLSQCKNISEYEETIIKTSDEYELNLLPVRTILVSLGYKVDPNIEINNAPVQEAPKKGGPKKQVQSQQNNQPTINQKKLFKPYLPQYENQTGHHFLDDDELLAKRKEELRERMIHFYRLSCHFYKIFSVSSNSDISEYFFNNLNEHFFTMAVYKQTHANYRVILSNILKKYKAQIKNSATFLAEFTITIAQRENPTEKIIREYINFQSFINANLNPNNPSEAFIIPYLNKLNFHTINEDGFDMDTKVNALTFYNNLPPTYNSYLLALYKPFNNNINTLASNPISQVILEKLLNIIDSNDTSILFHNILNNTNRAKNIVLSSLISQASKINYHPSFEEIIKLRIMQIDRNQDIINLSSQILSNCKYDMNADAINKFDFTEFIIDHSTENIDKFTELCFDIIKSHPDLQKVIFKKITEAAEACYDQKTNEESLTFFPKYIQYHMSNIQPDQLTAIFNLFVSKYCNPYLTLLMDSSMQCGIELIKKFGSAHNSILVQIFDKYLKSSNPEDTNKQISSIVFLGVCAPYIKNKSLLETISSKVILLFKNGSEDLQKSLAKCLPDLMSFFDNPKGLVEKTIQNLPFEPNVKQKKGQAYLVAGLIKGLGVNSIEQLNIFKYIDEDLEQKKDNQQKESILTLIICFLDVLGRVFEPYVSRVIKVLMHFFAETNETIKDLALSATKLLMSRLTGYGVKIILPQLLKGLEESAWRAKFNNIWALGNMAFCSPKQMSQCLPQIVPQLSNCLSDTHPKIREVANSSLTLIGSSIKNPEISEIVDILIKALSDPFDLNKSGLEILLKTRFVHYIDAPALSLVIPIVDYALTQKRETRPKEDACQVVGSISALIKDPKDIIPYMDILVGGLRNALSDNDNEVRLFASKAIGQICKTLGQANSEKYFQFIKDILESKSSTSIERSGAAQALSEIMCILGLDYFKNQLPGIFEKMQSKQNWVREGYIGIFVFVPVILKENFNPFIKDVLEATSEYISDDEEKTREIALRVLRILIQNFGESQTELLTGPVNEGLFSSNWRKRLSCVVLSAEMLEILQKMVRVEINDDLEKNIKREEGVLTHRQTLLYQSYMAVYILRADEMEQVRLQSTQVWKNFVDNTPKTLKYGLSILFRILITAIVRPPPVENIAKTAICNFCQKYGESFFPQVLKVFQEMMKDYLEDLSKLRGTLLVLAEYCKNISGSYLRGFQEDLVQIIKPHVYTHENMFRSSVFYTLRIVSERVGEIGLLRSIFNEIFEKIRVATEQDALYETYLKIFDQLCQSKSDKILQYIVPQLFERPIPPSLIEVITNNSEVLGKIAYKYFKNRSGMELIFDEIFDNCSQIRKESLIYAMNQLSVNLNEDDSRYFILNIIEKINVLTKTYLNYKEDEQHLEVVLNVLKFYMVNTPIHLSEFNKDLINLVNPFIFEQQCPLLARHASSILSSIFTIINRKYFVQLLHTFELSLEDTLSRTKYEKITEISGFNLGEEPGDGIRSYVELATTCLVYTPEEAFQDSIDLFKILIKYTKLENLQPFHFKLTGPLIRVANYKLEQDQKEKILQLFIQLFEKGIDLKPFVPQLLSTFSKICLEFPREREFQKLIAQNLCELVLVAPRKDMILHEMYSRSKEAEDKQVQKETFLYLTYKMLKYNQLGHDHKLFAKAFLEKIFKECVSQQEESRELNINNICLYSKIIGLLSVHISETHISKYIEKSITYFKESNEFKQTFEYLSAVLSIYERNPSYANIPDDLGNIISALVLKFDKEYQYPSVNMLKKLIEMRANDSVSAYFSSQISQEVLKIDIEQDEDIVHDKEEEDEEGKDDEEEDN</sequence>
<dbReference type="Pfam" id="PF24984">
    <property type="entry name" value="HEAT_EF3_GNC1"/>
    <property type="match status" value="1"/>
</dbReference>
<dbReference type="InterPro" id="IPR034085">
    <property type="entry name" value="TOG"/>
</dbReference>
<feature type="repeat" description="HEAT" evidence="2">
    <location>
        <begin position="1440"/>
        <end position="1477"/>
    </location>
</feature>
<evidence type="ECO:0000256" key="3">
    <source>
        <dbReference type="SAM" id="MobiDB-lite"/>
    </source>
</evidence>
<dbReference type="EMBL" id="GG662504">
    <property type="protein sequence ID" value="EAS03067.1"/>
    <property type="molecule type" value="Genomic_DNA"/>
</dbReference>
<dbReference type="eggNOG" id="KOG1242">
    <property type="taxonomic scope" value="Eukaryota"/>
</dbReference>
<evidence type="ECO:0000259" key="4">
    <source>
        <dbReference type="SMART" id="SM01349"/>
    </source>
</evidence>
<dbReference type="InterPro" id="IPR011989">
    <property type="entry name" value="ARM-like"/>
</dbReference>
<accession>I7M9Y8</accession>
<dbReference type="GO" id="GO:0034198">
    <property type="term" value="P:cellular response to amino acid starvation"/>
    <property type="evidence" value="ECO:0007669"/>
    <property type="project" value="TreeGrafter"/>
</dbReference>
<feature type="compositionally biased region" description="Acidic residues" evidence="3">
    <location>
        <begin position="2501"/>
        <end position="2515"/>
    </location>
</feature>
<dbReference type="SUPFAM" id="SSF48371">
    <property type="entry name" value="ARM repeat"/>
    <property type="match status" value="2"/>
</dbReference>
<dbReference type="InterPro" id="IPR016024">
    <property type="entry name" value="ARM-type_fold"/>
</dbReference>
<dbReference type="STRING" id="312017.I7M9Y8"/>
<evidence type="ECO:0000313" key="5">
    <source>
        <dbReference type="EMBL" id="EAS03067.1"/>
    </source>
</evidence>
<dbReference type="PANTHER" id="PTHR23346:SF7">
    <property type="entry name" value="STALLED RIBOSOME SENSOR GCN1"/>
    <property type="match status" value="1"/>
</dbReference>
<evidence type="ECO:0000313" key="6">
    <source>
        <dbReference type="Proteomes" id="UP000009168"/>
    </source>
</evidence>
<dbReference type="RefSeq" id="XP_001023312.1">
    <property type="nucleotide sequence ID" value="XM_001023312.1"/>
</dbReference>
<dbReference type="OMA" id="EFCTHEN"/>
<evidence type="ECO:0000256" key="1">
    <source>
        <dbReference type="ARBA" id="ARBA00022737"/>
    </source>
</evidence>
<keyword evidence="6" id="KW-1185">Reference proteome</keyword>
<dbReference type="InterPro" id="IPR021133">
    <property type="entry name" value="HEAT_type_2"/>
</dbReference>
<gene>
    <name evidence="5" type="ORF">TTHERM_00444500</name>
</gene>
<dbReference type="GeneID" id="7826944"/>
<feature type="compositionally biased region" description="Basic and acidic residues" evidence="3">
    <location>
        <begin position="2490"/>
        <end position="2500"/>
    </location>
</feature>
<keyword evidence="1" id="KW-0677">Repeat</keyword>
<dbReference type="Pfam" id="PF24987">
    <property type="entry name" value="HEAT_EF3_N"/>
    <property type="match status" value="1"/>
</dbReference>
<dbReference type="PANTHER" id="PTHR23346">
    <property type="entry name" value="TRANSLATIONAL ACTIVATOR GCN1-RELATED"/>
    <property type="match status" value="1"/>
</dbReference>
<dbReference type="KEGG" id="tet:TTHERM_00444500"/>
<reference evidence="6" key="1">
    <citation type="journal article" date="2006" name="PLoS Biol.">
        <title>Macronuclear genome sequence of the ciliate Tetrahymena thermophila, a model eukaryote.</title>
        <authorList>
            <person name="Eisen J.A."/>
            <person name="Coyne R.S."/>
            <person name="Wu M."/>
            <person name="Wu D."/>
            <person name="Thiagarajan M."/>
            <person name="Wortman J.R."/>
            <person name="Badger J.H."/>
            <person name="Ren Q."/>
            <person name="Amedeo P."/>
            <person name="Jones K.M."/>
            <person name="Tallon L.J."/>
            <person name="Delcher A.L."/>
            <person name="Salzberg S.L."/>
            <person name="Silva J.C."/>
            <person name="Haas B.J."/>
            <person name="Majoros W.H."/>
            <person name="Farzad M."/>
            <person name="Carlton J.M."/>
            <person name="Smith R.K. Jr."/>
            <person name="Garg J."/>
            <person name="Pearlman R.E."/>
            <person name="Karrer K.M."/>
            <person name="Sun L."/>
            <person name="Manning G."/>
            <person name="Elde N.C."/>
            <person name="Turkewitz A.P."/>
            <person name="Asai D.J."/>
            <person name="Wilkes D.E."/>
            <person name="Wang Y."/>
            <person name="Cai H."/>
            <person name="Collins K."/>
            <person name="Stewart B.A."/>
            <person name="Lee S.R."/>
            <person name="Wilamowska K."/>
            <person name="Weinberg Z."/>
            <person name="Ruzzo W.L."/>
            <person name="Wloga D."/>
            <person name="Gaertig J."/>
            <person name="Frankel J."/>
            <person name="Tsao C.-C."/>
            <person name="Gorovsky M.A."/>
            <person name="Keeling P.J."/>
            <person name="Waller R.F."/>
            <person name="Patron N.J."/>
            <person name="Cherry J.M."/>
            <person name="Stover N.A."/>
            <person name="Krieger C.J."/>
            <person name="del Toro C."/>
            <person name="Ryder H.F."/>
            <person name="Williamson S.C."/>
            <person name="Barbeau R.A."/>
            <person name="Hamilton E.P."/>
            <person name="Orias E."/>
        </authorList>
    </citation>
    <scope>NUCLEOTIDE SEQUENCE [LARGE SCALE GENOMIC DNA]</scope>
    <source>
        <strain evidence="6">SB210</strain>
    </source>
</reference>
<dbReference type="SMART" id="SM01349">
    <property type="entry name" value="TOG"/>
    <property type="match status" value="1"/>
</dbReference>
<dbReference type="HOGENOM" id="CLU_230081_0_0_1"/>
<dbReference type="PROSITE" id="PS50077">
    <property type="entry name" value="HEAT_REPEAT"/>
    <property type="match status" value="2"/>
</dbReference>
<proteinExistence type="predicted"/>
<feature type="region of interest" description="Disordered" evidence="3">
    <location>
        <begin position="2490"/>
        <end position="2515"/>
    </location>
</feature>
<feature type="domain" description="TOG" evidence="4">
    <location>
        <begin position="1267"/>
        <end position="1499"/>
    </location>
</feature>
<organism evidence="5 6">
    <name type="scientific">Tetrahymena thermophila (strain SB210)</name>
    <dbReference type="NCBI Taxonomy" id="312017"/>
    <lineage>
        <taxon>Eukaryota</taxon>
        <taxon>Sar</taxon>
        <taxon>Alveolata</taxon>
        <taxon>Ciliophora</taxon>
        <taxon>Intramacronucleata</taxon>
        <taxon>Oligohymenophorea</taxon>
        <taxon>Hymenostomatida</taxon>
        <taxon>Tetrahymenina</taxon>
        <taxon>Tetrahymenidae</taxon>
        <taxon>Tetrahymena</taxon>
    </lineage>
</organism>
<dbReference type="GO" id="GO:0019887">
    <property type="term" value="F:protein kinase regulator activity"/>
    <property type="evidence" value="ECO:0007669"/>
    <property type="project" value="TreeGrafter"/>
</dbReference>
<dbReference type="Gene3D" id="1.25.10.10">
    <property type="entry name" value="Leucine-rich Repeat Variant"/>
    <property type="match status" value="3"/>
</dbReference>